<evidence type="ECO:0000256" key="6">
    <source>
        <dbReference type="ARBA" id="ARBA00022692"/>
    </source>
</evidence>
<keyword evidence="6 9" id="KW-0812">Transmembrane</keyword>
<evidence type="ECO:0000256" key="5">
    <source>
        <dbReference type="ARBA" id="ARBA00022679"/>
    </source>
</evidence>
<evidence type="ECO:0000256" key="3">
    <source>
        <dbReference type="ARBA" id="ARBA00004991"/>
    </source>
</evidence>
<gene>
    <name evidence="10" type="ORF">SAMN02745121_01270</name>
</gene>
<protein>
    <submittedName>
        <fullName evidence="10">Ceramide glucosyltransferase</fullName>
    </submittedName>
</protein>
<dbReference type="Proteomes" id="UP000199400">
    <property type="component" value="Unassembled WGS sequence"/>
</dbReference>
<evidence type="ECO:0000256" key="2">
    <source>
        <dbReference type="ARBA" id="ARBA00004760"/>
    </source>
</evidence>
<feature type="transmembrane region" description="Helical" evidence="9">
    <location>
        <begin position="370"/>
        <end position="388"/>
    </location>
</feature>
<dbReference type="OrthoDB" id="9814255at2"/>
<evidence type="ECO:0000313" key="11">
    <source>
        <dbReference type="Proteomes" id="UP000199400"/>
    </source>
</evidence>
<dbReference type="AlphaFoldDB" id="A0A1I1USB1"/>
<dbReference type="PANTHER" id="PTHR12726">
    <property type="entry name" value="CERAMIDE GLUCOSYLTRANSFERASE"/>
    <property type="match status" value="1"/>
</dbReference>
<evidence type="ECO:0000256" key="7">
    <source>
        <dbReference type="ARBA" id="ARBA00022989"/>
    </source>
</evidence>
<dbReference type="SUPFAM" id="SSF53448">
    <property type="entry name" value="Nucleotide-diphospho-sugar transferases"/>
    <property type="match status" value="1"/>
</dbReference>
<evidence type="ECO:0000256" key="9">
    <source>
        <dbReference type="SAM" id="Phobius"/>
    </source>
</evidence>
<keyword evidence="4" id="KW-0328">Glycosyltransferase</keyword>
<dbReference type="GO" id="GO:0016020">
    <property type="term" value="C:membrane"/>
    <property type="evidence" value="ECO:0007669"/>
    <property type="project" value="UniProtKB-SubCell"/>
</dbReference>
<proteinExistence type="predicted"/>
<keyword evidence="11" id="KW-1185">Reference proteome</keyword>
<comment type="pathway">
    <text evidence="2">Lipid metabolism; sphingolipid metabolism.</text>
</comment>
<reference evidence="11" key="1">
    <citation type="submission" date="2016-10" db="EMBL/GenBank/DDBJ databases">
        <authorList>
            <person name="Varghese N."/>
            <person name="Submissions S."/>
        </authorList>
    </citation>
    <scope>NUCLEOTIDE SEQUENCE [LARGE SCALE GENOMIC DNA]</scope>
    <source>
        <strain evidence="11">ATCC 25963</strain>
    </source>
</reference>
<keyword evidence="7 9" id="KW-1133">Transmembrane helix</keyword>
<evidence type="ECO:0000313" key="10">
    <source>
        <dbReference type="EMBL" id="SFD73666.1"/>
    </source>
</evidence>
<dbReference type="RefSeq" id="WP_143140273.1">
    <property type="nucleotide sequence ID" value="NZ_FOMX01000004.1"/>
</dbReference>
<dbReference type="STRING" id="54.SAMN02745121_01270"/>
<dbReference type="InterPro" id="IPR025993">
    <property type="entry name" value="Ceramide_glucosylTrfase"/>
</dbReference>
<keyword evidence="5 10" id="KW-0808">Transferase</keyword>
<dbReference type="EMBL" id="FOMX01000004">
    <property type="protein sequence ID" value="SFD73666.1"/>
    <property type="molecule type" value="Genomic_DNA"/>
</dbReference>
<accession>A0A1I1USB1</accession>
<dbReference type="Pfam" id="PF13506">
    <property type="entry name" value="Glyco_transf_21"/>
    <property type="match status" value="1"/>
</dbReference>
<dbReference type="Gene3D" id="3.90.550.10">
    <property type="entry name" value="Spore Coat Polysaccharide Biosynthesis Protein SpsA, Chain A"/>
    <property type="match status" value="1"/>
</dbReference>
<evidence type="ECO:0000256" key="1">
    <source>
        <dbReference type="ARBA" id="ARBA00004141"/>
    </source>
</evidence>
<feature type="transmembrane region" description="Helical" evidence="9">
    <location>
        <begin position="304"/>
        <end position="328"/>
    </location>
</feature>
<dbReference type="GO" id="GO:0006679">
    <property type="term" value="P:glucosylceramide biosynthetic process"/>
    <property type="evidence" value="ECO:0007669"/>
    <property type="project" value="TreeGrafter"/>
</dbReference>
<keyword evidence="8 9" id="KW-0472">Membrane</keyword>
<evidence type="ECO:0000256" key="8">
    <source>
        <dbReference type="ARBA" id="ARBA00023136"/>
    </source>
</evidence>
<organism evidence="10 11">
    <name type="scientific">Nannocystis exedens</name>
    <dbReference type="NCBI Taxonomy" id="54"/>
    <lineage>
        <taxon>Bacteria</taxon>
        <taxon>Pseudomonadati</taxon>
        <taxon>Myxococcota</taxon>
        <taxon>Polyangia</taxon>
        <taxon>Nannocystales</taxon>
        <taxon>Nannocystaceae</taxon>
        <taxon>Nannocystis</taxon>
    </lineage>
</organism>
<dbReference type="PANTHER" id="PTHR12726:SF0">
    <property type="entry name" value="CERAMIDE GLUCOSYLTRANSFERASE"/>
    <property type="match status" value="1"/>
</dbReference>
<dbReference type="GO" id="GO:0008120">
    <property type="term" value="F:ceramide glucosyltransferase activity"/>
    <property type="evidence" value="ECO:0007669"/>
    <property type="project" value="TreeGrafter"/>
</dbReference>
<name>A0A1I1USB1_9BACT</name>
<evidence type="ECO:0000256" key="4">
    <source>
        <dbReference type="ARBA" id="ARBA00022676"/>
    </source>
</evidence>
<comment type="pathway">
    <text evidence="3">Sphingolipid metabolism.</text>
</comment>
<dbReference type="InterPro" id="IPR029044">
    <property type="entry name" value="Nucleotide-diphossugar_trans"/>
</dbReference>
<comment type="subcellular location">
    <subcellularLocation>
        <location evidence="1">Membrane</location>
        <topology evidence="1">Multi-pass membrane protein</topology>
    </subcellularLocation>
</comment>
<sequence length="430" mass="46856">MSSARDDLAARLSIARDPGARACVHVDLSPVLHAWSLVCGAALAFTAVAHVSTHALLGRRPRPPGPRPPISILRPVRGLDDGLRDNLAALAAQDYPQFEILVGAEDPDDPALSVAAQVRRDFPRTPIRIVAGGPAIGHNPKVNNLAQLLPLANHRYVLVSDSNVRPDPGYLAALADELADERVGLVHNVLVGAGERSAGALLENLHLASFVVAAVCTAEAIAGIPVVIGKSMLMHKDDLERAGGLAAVKDLLAEDYQLARRIAGADRVVRLSTFPLTTFNVRWDLRRFLSRHLRWAQMRRRQHLGYYALELLGQPTPLLLLLLALALARPELAVAGQSPARLALAGLVLKFVADAALWQRLRGESWPLRAFVLAPVKDLLIFALWWIGLWRRRVEWRGHWMRIGAHSRLEPLPRHAPLPAAPAASQARSP</sequence>